<dbReference type="Pfam" id="PF00069">
    <property type="entry name" value="Pkinase"/>
    <property type="match status" value="1"/>
</dbReference>
<protein>
    <submittedName>
        <fullName evidence="8">Serine/threonine-protein kinase</fullName>
        <ecNumber evidence="8">2.7.11.1</ecNumber>
    </submittedName>
</protein>
<organism evidence="8 9">
    <name type="scientific">Kitasatospora aburaviensis</name>
    <dbReference type="NCBI Taxonomy" id="67265"/>
    <lineage>
        <taxon>Bacteria</taxon>
        <taxon>Bacillati</taxon>
        <taxon>Actinomycetota</taxon>
        <taxon>Actinomycetes</taxon>
        <taxon>Kitasatosporales</taxon>
        <taxon>Streptomycetaceae</taxon>
        <taxon>Kitasatospora</taxon>
    </lineage>
</organism>
<feature type="compositionally biased region" description="Gly residues" evidence="6">
    <location>
        <begin position="384"/>
        <end position="396"/>
    </location>
</feature>
<dbReference type="InterPro" id="IPR017441">
    <property type="entry name" value="Protein_kinase_ATP_BS"/>
</dbReference>
<feature type="region of interest" description="Disordered" evidence="6">
    <location>
        <begin position="593"/>
        <end position="617"/>
    </location>
</feature>
<evidence type="ECO:0000259" key="7">
    <source>
        <dbReference type="PROSITE" id="PS50011"/>
    </source>
</evidence>
<dbReference type="GO" id="GO:0004674">
    <property type="term" value="F:protein serine/threonine kinase activity"/>
    <property type="evidence" value="ECO:0007669"/>
    <property type="project" value="UniProtKB-EC"/>
</dbReference>
<evidence type="ECO:0000313" key="9">
    <source>
        <dbReference type="Proteomes" id="UP001596067"/>
    </source>
</evidence>
<evidence type="ECO:0000256" key="6">
    <source>
        <dbReference type="SAM" id="MobiDB-lite"/>
    </source>
</evidence>
<evidence type="ECO:0000256" key="2">
    <source>
        <dbReference type="ARBA" id="ARBA00022741"/>
    </source>
</evidence>
<feature type="compositionally biased region" description="Low complexity" evidence="6">
    <location>
        <begin position="448"/>
        <end position="462"/>
    </location>
</feature>
<dbReference type="Gene3D" id="3.30.200.20">
    <property type="entry name" value="Phosphorylase Kinase, domain 1"/>
    <property type="match status" value="1"/>
</dbReference>
<dbReference type="RefSeq" id="WP_313765151.1">
    <property type="nucleotide sequence ID" value="NZ_BAAAVH010000018.1"/>
</dbReference>
<keyword evidence="2 5" id="KW-0547">Nucleotide-binding</keyword>
<feature type="domain" description="Protein kinase" evidence="7">
    <location>
        <begin position="15"/>
        <end position="273"/>
    </location>
</feature>
<dbReference type="PROSITE" id="PS00107">
    <property type="entry name" value="PROTEIN_KINASE_ATP"/>
    <property type="match status" value="1"/>
</dbReference>
<evidence type="ECO:0000256" key="5">
    <source>
        <dbReference type="PROSITE-ProRule" id="PRU10141"/>
    </source>
</evidence>
<dbReference type="SMART" id="SM00220">
    <property type="entry name" value="S_TKc"/>
    <property type="match status" value="1"/>
</dbReference>
<evidence type="ECO:0000256" key="3">
    <source>
        <dbReference type="ARBA" id="ARBA00022777"/>
    </source>
</evidence>
<feature type="compositionally biased region" description="Low complexity" evidence="6">
    <location>
        <begin position="473"/>
        <end position="495"/>
    </location>
</feature>
<evidence type="ECO:0000256" key="1">
    <source>
        <dbReference type="ARBA" id="ARBA00022679"/>
    </source>
</evidence>
<name>A0ABW1EZT2_9ACTN</name>
<feature type="region of interest" description="Disordered" evidence="6">
    <location>
        <begin position="333"/>
        <end position="413"/>
    </location>
</feature>
<proteinExistence type="predicted"/>
<dbReference type="SUPFAM" id="SSF56112">
    <property type="entry name" value="Protein kinase-like (PK-like)"/>
    <property type="match status" value="1"/>
</dbReference>
<accession>A0ABW1EZT2</accession>
<keyword evidence="3 8" id="KW-0418">Kinase</keyword>
<dbReference type="Proteomes" id="UP001596067">
    <property type="component" value="Unassembled WGS sequence"/>
</dbReference>
<dbReference type="InterPro" id="IPR000719">
    <property type="entry name" value="Prot_kinase_dom"/>
</dbReference>
<dbReference type="PANTHER" id="PTHR43289:SF34">
    <property type="entry name" value="SERINE_THREONINE-PROTEIN KINASE YBDM-RELATED"/>
    <property type="match status" value="1"/>
</dbReference>
<dbReference type="EC" id="2.7.11.1" evidence="8"/>
<feature type="region of interest" description="Disordered" evidence="6">
    <location>
        <begin position="448"/>
        <end position="498"/>
    </location>
</feature>
<dbReference type="Gene3D" id="1.10.510.10">
    <property type="entry name" value="Transferase(Phosphotransferase) domain 1"/>
    <property type="match status" value="1"/>
</dbReference>
<evidence type="ECO:0000313" key="8">
    <source>
        <dbReference type="EMBL" id="MFC5887497.1"/>
    </source>
</evidence>
<dbReference type="PANTHER" id="PTHR43289">
    <property type="entry name" value="MITOGEN-ACTIVATED PROTEIN KINASE KINASE KINASE 20-RELATED"/>
    <property type="match status" value="1"/>
</dbReference>
<comment type="caution">
    <text evidence="8">The sequence shown here is derived from an EMBL/GenBank/DDBJ whole genome shotgun (WGS) entry which is preliminary data.</text>
</comment>
<dbReference type="PROSITE" id="PS00108">
    <property type="entry name" value="PROTEIN_KINASE_ST"/>
    <property type="match status" value="1"/>
</dbReference>
<dbReference type="InterPro" id="IPR011009">
    <property type="entry name" value="Kinase-like_dom_sf"/>
</dbReference>
<dbReference type="PROSITE" id="PS50011">
    <property type="entry name" value="PROTEIN_KINASE_DOM"/>
    <property type="match status" value="1"/>
</dbReference>
<dbReference type="InterPro" id="IPR008271">
    <property type="entry name" value="Ser/Thr_kinase_AS"/>
</dbReference>
<keyword evidence="1 8" id="KW-0808">Transferase</keyword>
<keyword evidence="9" id="KW-1185">Reference proteome</keyword>
<gene>
    <name evidence="8" type="ORF">ACFP0N_21235</name>
</gene>
<keyword evidence="4 5" id="KW-0067">ATP-binding</keyword>
<feature type="binding site" evidence="5">
    <location>
        <position position="43"/>
    </location>
    <ligand>
        <name>ATP</name>
        <dbReference type="ChEBI" id="CHEBI:30616"/>
    </ligand>
</feature>
<dbReference type="EMBL" id="JBHSOD010000027">
    <property type="protein sequence ID" value="MFC5887497.1"/>
    <property type="molecule type" value="Genomic_DNA"/>
</dbReference>
<feature type="compositionally biased region" description="Low complexity" evidence="6">
    <location>
        <begin position="354"/>
        <end position="372"/>
    </location>
</feature>
<evidence type="ECO:0000256" key="4">
    <source>
        <dbReference type="ARBA" id="ARBA00022840"/>
    </source>
</evidence>
<dbReference type="CDD" id="cd14014">
    <property type="entry name" value="STKc_PknB_like"/>
    <property type="match status" value="1"/>
</dbReference>
<sequence>MQALGTDDPRQVGGYRLLRRLGAGGMGRVYLGRTAGGRTVAVKVVRGELAEDAEFRARFRQEVEAARRVGGTWTAPVLDADTEGEHPWVATGYVAGPALGVAVRDFGPLPEPAVRTLGVGLAEALGHVHGLGLVHRDVKPSNVLLTLDGPRLIDFGIARALDATSGLTQSGYVVGSPGFMSPEQANGMPAGPASDVFSLGAVLAFAATGVHPFGEGVSVAVLLYRVLHEEPDLSGLSGALHPVVLACLAKDPAARPTPQQLRERLDADGAAAFRLGRGGWLPPELAAAVGRSAVELLDLEGEQGTGLGEGRGAAAVGGGGGVGGVGGAGGGGAGFGPGPVPGPGSWPGSGAGASSGASLGASSGARPGSADGWAVRTPTFGEGVPVGNGGPGGGSPESGPAPTPGQDRQGRRGAAALAGAVAAVLVLAGGGYGLYQWLGKSDPASTKAATTASASTSPAGTTQPPPSPRADVPTATTPTATAATATTPAPTATTTGPSVVPAAFLGTWRGEMTTARGLPAGTTTLAIVPAAIGQDAVTSRNEVTGLISVSCDGTWRLDSVSPDRLVFTSRLVRSSFPGACSGGSSSETLTLQKDGTIRFTSVDPDAGNPSGTMRKVP</sequence>
<reference evidence="9" key="1">
    <citation type="journal article" date="2019" name="Int. J. Syst. Evol. Microbiol.">
        <title>The Global Catalogue of Microorganisms (GCM) 10K type strain sequencing project: providing services to taxonomists for standard genome sequencing and annotation.</title>
        <authorList>
            <consortium name="The Broad Institute Genomics Platform"/>
            <consortium name="The Broad Institute Genome Sequencing Center for Infectious Disease"/>
            <person name="Wu L."/>
            <person name="Ma J."/>
        </authorList>
    </citation>
    <scope>NUCLEOTIDE SEQUENCE [LARGE SCALE GENOMIC DNA]</scope>
    <source>
        <strain evidence="9">CGMCC 4.1469</strain>
    </source>
</reference>